<dbReference type="InterPro" id="IPR042526">
    <property type="entry name" value="Atg5_HR"/>
</dbReference>
<dbReference type="InterPro" id="IPR001944">
    <property type="entry name" value="Glycoside_Hdrlase_35"/>
</dbReference>
<dbReference type="Pfam" id="PF20637">
    <property type="entry name" value="ATG5_HBR"/>
    <property type="match status" value="1"/>
</dbReference>
<dbReference type="InterPro" id="IPR017853">
    <property type="entry name" value="GH"/>
</dbReference>
<feature type="domain" description="Glycoside hydrolase 35 catalytic" evidence="6">
    <location>
        <begin position="791"/>
        <end position="839"/>
    </location>
</feature>
<dbReference type="GO" id="GO:0004565">
    <property type="term" value="F:beta-galactosidase activity"/>
    <property type="evidence" value="ECO:0007669"/>
    <property type="project" value="UniProtKB-EC"/>
</dbReference>
<dbReference type="PANTHER" id="PTHR46033">
    <property type="entry name" value="PROTEIN MAIN-LIKE 2"/>
    <property type="match status" value="1"/>
</dbReference>
<organism evidence="10 11">
    <name type="scientific">Quercus lobata</name>
    <name type="common">Valley oak</name>
    <dbReference type="NCBI Taxonomy" id="97700"/>
    <lineage>
        <taxon>Eukaryota</taxon>
        <taxon>Viridiplantae</taxon>
        <taxon>Streptophyta</taxon>
        <taxon>Embryophyta</taxon>
        <taxon>Tracheophyta</taxon>
        <taxon>Spermatophyta</taxon>
        <taxon>Magnoliopsida</taxon>
        <taxon>eudicotyledons</taxon>
        <taxon>Gunneridae</taxon>
        <taxon>Pentapetalae</taxon>
        <taxon>rosids</taxon>
        <taxon>fabids</taxon>
        <taxon>Fagales</taxon>
        <taxon>Fagaceae</taxon>
        <taxon>Quercus</taxon>
    </lineage>
</organism>
<dbReference type="Gramene" id="QL04p043726:mrna">
    <property type="protein sequence ID" value="QL04p043726:mrna"/>
    <property type="gene ID" value="QL04p043726"/>
</dbReference>
<evidence type="ECO:0000259" key="7">
    <source>
        <dbReference type="Pfam" id="PF10536"/>
    </source>
</evidence>
<dbReference type="Proteomes" id="UP000594261">
    <property type="component" value="Chromosome 4"/>
</dbReference>
<dbReference type="InterPro" id="IPR044824">
    <property type="entry name" value="MAIN-like"/>
</dbReference>
<feature type="domain" description="Helicase XPB/Ssl2 N-terminal" evidence="8">
    <location>
        <begin position="580"/>
        <end position="655"/>
    </location>
</feature>
<feature type="domain" description="Aminotransferase-like plant mobile" evidence="7">
    <location>
        <begin position="110"/>
        <end position="362"/>
    </location>
</feature>
<dbReference type="InterPro" id="IPR032830">
    <property type="entry name" value="XPB/Ssl2_N"/>
</dbReference>
<evidence type="ECO:0000256" key="2">
    <source>
        <dbReference type="ARBA" id="ARBA00009809"/>
    </source>
</evidence>
<evidence type="ECO:0000256" key="1">
    <source>
        <dbReference type="ARBA" id="ARBA00001412"/>
    </source>
</evidence>
<dbReference type="PRINTS" id="PR00742">
    <property type="entry name" value="GLHYDRLASE35"/>
</dbReference>
<dbReference type="Gene3D" id="1.10.246.190">
    <property type="entry name" value="Autophagy protein Apg5, helix rich domain"/>
    <property type="match status" value="1"/>
</dbReference>
<feature type="domain" description="Autophagy protein ATG5 alpha-helical bundle region" evidence="9">
    <location>
        <begin position="736"/>
        <end position="781"/>
    </location>
</feature>
<dbReference type="InterPro" id="IPR042527">
    <property type="entry name" value="Atg5_UblA_dom_sf"/>
</dbReference>
<feature type="compositionally biased region" description="Low complexity" evidence="4">
    <location>
        <begin position="456"/>
        <end position="469"/>
    </location>
</feature>
<evidence type="ECO:0000256" key="3">
    <source>
        <dbReference type="ARBA" id="ARBA00012756"/>
    </source>
</evidence>
<evidence type="ECO:0000259" key="5">
    <source>
        <dbReference type="Pfam" id="PF00327"/>
    </source>
</evidence>
<dbReference type="Gene3D" id="3.20.20.80">
    <property type="entry name" value="Glycosidases"/>
    <property type="match status" value="1"/>
</dbReference>
<dbReference type="InterPro" id="IPR016082">
    <property type="entry name" value="Ribosomal_uL30_ferredoxin-like"/>
</dbReference>
<comment type="similarity">
    <text evidence="2">Belongs to the glycosyl hydrolase 35 family.</text>
</comment>
<reference evidence="10" key="2">
    <citation type="submission" date="2021-01" db="UniProtKB">
        <authorList>
            <consortium name="EnsemblPlants"/>
        </authorList>
    </citation>
    <scope>IDENTIFICATION</scope>
</reference>
<keyword evidence="11" id="KW-1185">Reference proteome</keyword>
<dbReference type="SUPFAM" id="SSF51445">
    <property type="entry name" value="(Trans)glycosidases"/>
    <property type="match status" value="1"/>
</dbReference>
<name>A0A7N2LF13_QUELO</name>
<dbReference type="EnsemblPlants" id="QL04p043726:mrna">
    <property type="protein sequence ID" value="QL04p043726:mrna"/>
    <property type="gene ID" value="QL04p043726"/>
</dbReference>
<dbReference type="EC" id="3.2.1.23" evidence="3"/>
<feature type="region of interest" description="Disordered" evidence="4">
    <location>
        <begin position="453"/>
        <end position="476"/>
    </location>
</feature>
<evidence type="ECO:0000256" key="4">
    <source>
        <dbReference type="SAM" id="MobiDB-lite"/>
    </source>
</evidence>
<comment type="catalytic activity">
    <reaction evidence="1">
        <text>Hydrolysis of terminal non-reducing beta-D-galactose residues in beta-D-galactosides.</text>
        <dbReference type="EC" id="3.2.1.23"/>
    </reaction>
</comment>
<evidence type="ECO:0000259" key="6">
    <source>
        <dbReference type="Pfam" id="PF01301"/>
    </source>
</evidence>
<protein>
    <recommendedName>
        <fullName evidence="3">beta-galactosidase</fullName>
        <ecNumber evidence="3">3.2.1.23</ecNumber>
    </recommendedName>
</protein>
<evidence type="ECO:0000313" key="11">
    <source>
        <dbReference type="Proteomes" id="UP000594261"/>
    </source>
</evidence>
<dbReference type="PANTHER" id="PTHR46033:SF8">
    <property type="entry name" value="PROTEIN MAINTENANCE OF MERISTEMS-LIKE"/>
    <property type="match status" value="1"/>
</dbReference>
<dbReference type="Pfam" id="PF13625">
    <property type="entry name" value="Helicase_C_3"/>
    <property type="match status" value="1"/>
</dbReference>
<dbReference type="Pfam" id="PF10536">
    <property type="entry name" value="PMD"/>
    <property type="match status" value="1"/>
</dbReference>
<accession>A0A7N2LF13</accession>
<dbReference type="EMBL" id="LRBV02000004">
    <property type="status" value="NOT_ANNOTATED_CDS"/>
    <property type="molecule type" value="Genomic_DNA"/>
</dbReference>
<proteinExistence type="inferred from homology"/>
<dbReference type="AlphaFoldDB" id="A0A7N2LF13"/>
<dbReference type="Pfam" id="PF01301">
    <property type="entry name" value="Glyco_hydro_35"/>
    <property type="match status" value="1"/>
</dbReference>
<dbReference type="GO" id="GO:0005975">
    <property type="term" value="P:carbohydrate metabolic process"/>
    <property type="evidence" value="ECO:0007669"/>
    <property type="project" value="InterPro"/>
</dbReference>
<dbReference type="InterPro" id="IPR048940">
    <property type="entry name" value="ATG5_HBR"/>
</dbReference>
<feature type="domain" description="Large ribosomal subunit protein uL30-like ferredoxin-like fold" evidence="5">
    <location>
        <begin position="883"/>
        <end position="910"/>
    </location>
</feature>
<evidence type="ECO:0000313" key="10">
    <source>
        <dbReference type="EnsemblPlants" id="QL04p043726:mrna"/>
    </source>
</evidence>
<evidence type="ECO:0000259" key="8">
    <source>
        <dbReference type="Pfam" id="PF13625"/>
    </source>
</evidence>
<dbReference type="Gene3D" id="3.10.20.620">
    <property type="match status" value="1"/>
</dbReference>
<dbReference type="GO" id="GO:0010073">
    <property type="term" value="P:meristem maintenance"/>
    <property type="evidence" value="ECO:0007669"/>
    <property type="project" value="InterPro"/>
</dbReference>
<sequence length="922" mass="104497">MGDFGGKWDEEFSTVGDKGEIGFLDFGDDQSVCSYNPDQEGSVVISVPFPMSGGNPMAIANARQIDHAQPRPIDRSVLTQQPTHRSEAIWKWQPMVDDRVVDIIKALGLEGLLRVPDREIDHGLITALVEQWWLETHTFHMPHGEVTITLQDVEVLLGLPVDGDAITGSTQKIWANVCQEFLSFQPVNQEQYKQLTSQRILINRLLQQVAAPLLPNAEKDRLHKYARCYILALLGDTIFMNKSDDRMHLMWVQQLEDLRNPQRYSWGSAYLAWLYRKLCRASNKDTSQIGGCLLLVQYWAWARFPYLCLAVERGLPVGAYGPPVRGPLSLKWLWVPNKKNRPAHIFRDRYRQQIASMFPGRLVLTGCGNTLCISRSGVIAFNSIVKQCLVICLYSISTSIEGYIRLLSRHPVGTEDHKDITNVLKAVQKIGRIQPPDPESPNEDAATLAVVATQRPSTTESPSTSTAPAERPPWQKVGQNAYQRDLLVGQGGTNMNTKLDLRHLTKDMQDLLLIIQDSLRFKKGNSSNSLFLCKSEVDGEVVGLTYYGEELEDDNRDGEKKRDFTKLEFKLDHANRPLWGCADDFLIAIAELACRPESMHEYNLTPHLLYAAESVGLETETIIAVLNKLSKTKLPKEMIDFIHASTANYGKVMLVVLKELLKDEATSKARINTEPPPHLITSSRKVEGEVESSRSTRYIPTGVLFDLLCAEPERPWNLTVHFRGYPSNILVPCEGEDSVKWSFIDSLKEAAYIINGNCMNVMNMSQPDQVELRRSVLNADTVQCHDRKAPIINGQRRIIFSGSIHYPRSTPQIWESLIQKAKYGGLDAIDTYVFWNLHEIFWYVPGISFRTDNEPFKEKELIRLKREAKLKGGFYVDPKAKLLFIIRIRAINAMHPTTRKILQLLRLRQAKAGSKSTRFLSY</sequence>
<dbReference type="InterPro" id="IPR019557">
    <property type="entry name" value="AminoTfrase-like_pln_mobile"/>
</dbReference>
<evidence type="ECO:0000259" key="9">
    <source>
        <dbReference type="Pfam" id="PF20637"/>
    </source>
</evidence>
<dbReference type="InParanoid" id="A0A7N2LF13"/>
<reference evidence="10 11" key="1">
    <citation type="journal article" date="2016" name="G3 (Bethesda)">
        <title>First Draft Assembly and Annotation of the Genome of a California Endemic Oak Quercus lobata Nee (Fagaceae).</title>
        <authorList>
            <person name="Sork V.L."/>
            <person name="Fitz-Gibbon S.T."/>
            <person name="Puiu D."/>
            <person name="Crepeau M."/>
            <person name="Gugger P.F."/>
            <person name="Sherman R."/>
            <person name="Stevens K."/>
            <person name="Langley C.H."/>
            <person name="Pellegrini M."/>
            <person name="Salzberg S.L."/>
        </authorList>
    </citation>
    <scope>NUCLEOTIDE SEQUENCE [LARGE SCALE GENOMIC DNA]</scope>
    <source>
        <strain evidence="10 11">cv. SW786</strain>
    </source>
</reference>
<dbReference type="InterPro" id="IPR031330">
    <property type="entry name" value="Gly_Hdrlase_35_cat"/>
</dbReference>
<dbReference type="Pfam" id="PF00327">
    <property type="entry name" value="Ribosomal_L30"/>
    <property type="match status" value="1"/>
</dbReference>